<organism evidence="1 2">
    <name type="scientific">Agrocybe chaxingu</name>
    <dbReference type="NCBI Taxonomy" id="84603"/>
    <lineage>
        <taxon>Eukaryota</taxon>
        <taxon>Fungi</taxon>
        <taxon>Dikarya</taxon>
        <taxon>Basidiomycota</taxon>
        <taxon>Agaricomycotina</taxon>
        <taxon>Agaricomycetes</taxon>
        <taxon>Agaricomycetidae</taxon>
        <taxon>Agaricales</taxon>
        <taxon>Agaricineae</taxon>
        <taxon>Strophariaceae</taxon>
        <taxon>Agrocybe</taxon>
    </lineage>
</organism>
<sequence>MRPRDLLQDALETLPNDWDTKIVDALKTLEPDQAATLLAHIAQQASITDQQIKKSRLTLSSFSSAKWTEVAPQLGLPDKVDDLLLEYFSPPSCMLPLSTHRAMFKDGWRAMDVYREKHQQDQEAARIKLLEPWLVPIIALFEGRVVDLPESAMVPTIYSSGGAVEHEIIVVGRALFFIVEMKLLLDKDCTAQLFLELLSAAEANKKLKYTGLRIYGLLTDLTLFHFYSFDPIERSFYKDDVLIANIFSILMSGYLESLEATVALSKARAQSGDSSGKGSSPIHQMADKPSILASSSGANSMGALSHVRPSLTVWENGLALAKQAYEDLRKCALAGNIDQFEENATNALNTLSKSVSCLPRYSLYSGPSDTPITPAGLDAMADKSVKIWHVEKLAKTRP</sequence>
<evidence type="ECO:0000313" key="1">
    <source>
        <dbReference type="EMBL" id="KAJ3510343.1"/>
    </source>
</evidence>
<protein>
    <submittedName>
        <fullName evidence="1">Uncharacterized protein</fullName>
    </submittedName>
</protein>
<dbReference type="EMBL" id="JANKHO010000406">
    <property type="protein sequence ID" value="KAJ3510343.1"/>
    <property type="molecule type" value="Genomic_DNA"/>
</dbReference>
<dbReference type="Proteomes" id="UP001148786">
    <property type="component" value="Unassembled WGS sequence"/>
</dbReference>
<accession>A0A9W8K224</accession>
<name>A0A9W8K224_9AGAR</name>
<dbReference type="AlphaFoldDB" id="A0A9W8K224"/>
<dbReference type="OrthoDB" id="3248548at2759"/>
<keyword evidence="2" id="KW-1185">Reference proteome</keyword>
<proteinExistence type="predicted"/>
<evidence type="ECO:0000313" key="2">
    <source>
        <dbReference type="Proteomes" id="UP001148786"/>
    </source>
</evidence>
<reference evidence="1" key="1">
    <citation type="submission" date="2022-07" db="EMBL/GenBank/DDBJ databases">
        <title>Genome Sequence of Agrocybe chaxingu.</title>
        <authorList>
            <person name="Buettner E."/>
        </authorList>
    </citation>
    <scope>NUCLEOTIDE SEQUENCE</scope>
    <source>
        <strain evidence="1">MP-N11</strain>
    </source>
</reference>
<comment type="caution">
    <text evidence="1">The sequence shown here is derived from an EMBL/GenBank/DDBJ whole genome shotgun (WGS) entry which is preliminary data.</text>
</comment>
<gene>
    <name evidence="1" type="ORF">NLJ89_g4733</name>
</gene>